<dbReference type="Proteomes" id="UP000763641">
    <property type="component" value="Unassembled WGS sequence"/>
</dbReference>
<sequence length="110" mass="11874">MSAARSAAPRYPTMLALAATALLAGFGTHAKAQDLYTSPLDHTGVMALGSAADAQAEQVARQDRSKRRTTARQPSTRRACSVIPSFRARFGASDPRIVRLARLCRRAGYR</sequence>
<evidence type="ECO:0000313" key="4">
    <source>
        <dbReference type="Proteomes" id="UP000763641"/>
    </source>
</evidence>
<keyword evidence="2" id="KW-0732">Signal</keyword>
<gene>
    <name evidence="3" type="ORF">ILT43_02715</name>
</gene>
<keyword evidence="4" id="KW-1185">Reference proteome</keyword>
<name>A0ABS2D3X4_9SPHN</name>
<evidence type="ECO:0008006" key="5">
    <source>
        <dbReference type="Google" id="ProtNLM"/>
    </source>
</evidence>
<evidence type="ECO:0000256" key="2">
    <source>
        <dbReference type="SAM" id="SignalP"/>
    </source>
</evidence>
<protein>
    <recommendedName>
        <fullName evidence="5">UrcA family protein</fullName>
    </recommendedName>
</protein>
<comment type="caution">
    <text evidence="3">The sequence shown here is derived from an EMBL/GenBank/DDBJ whole genome shotgun (WGS) entry which is preliminary data.</text>
</comment>
<evidence type="ECO:0000256" key="1">
    <source>
        <dbReference type="SAM" id="MobiDB-lite"/>
    </source>
</evidence>
<feature type="region of interest" description="Disordered" evidence="1">
    <location>
        <begin position="56"/>
        <end position="78"/>
    </location>
</feature>
<proteinExistence type="predicted"/>
<dbReference type="EMBL" id="JAFEMC010000001">
    <property type="protein sequence ID" value="MBM6575268.1"/>
    <property type="molecule type" value="Genomic_DNA"/>
</dbReference>
<evidence type="ECO:0000313" key="3">
    <source>
        <dbReference type="EMBL" id="MBM6575268.1"/>
    </source>
</evidence>
<accession>A0ABS2D3X4</accession>
<reference evidence="3 4" key="1">
    <citation type="submission" date="2020-12" db="EMBL/GenBank/DDBJ databases">
        <title>Sphingomonas sp.</title>
        <authorList>
            <person name="Kim M.K."/>
        </authorList>
    </citation>
    <scope>NUCLEOTIDE SEQUENCE [LARGE SCALE GENOMIC DNA]</scope>
    <source>
        <strain evidence="3 4">BT552</strain>
    </source>
</reference>
<organism evidence="3 4">
    <name type="scientific">Sphingomonas longa</name>
    <dbReference type="NCBI Taxonomy" id="2778730"/>
    <lineage>
        <taxon>Bacteria</taxon>
        <taxon>Pseudomonadati</taxon>
        <taxon>Pseudomonadota</taxon>
        <taxon>Alphaproteobacteria</taxon>
        <taxon>Sphingomonadales</taxon>
        <taxon>Sphingomonadaceae</taxon>
        <taxon>Sphingomonas</taxon>
    </lineage>
</organism>
<dbReference type="RefSeq" id="WP_204194011.1">
    <property type="nucleotide sequence ID" value="NZ_JAFEMC010000001.1"/>
</dbReference>
<feature type="signal peptide" evidence="2">
    <location>
        <begin position="1"/>
        <end position="32"/>
    </location>
</feature>
<feature type="chain" id="PRO_5047052730" description="UrcA family protein" evidence="2">
    <location>
        <begin position="33"/>
        <end position="110"/>
    </location>
</feature>